<evidence type="ECO:0000256" key="2">
    <source>
        <dbReference type="SAM" id="MobiDB-lite"/>
    </source>
</evidence>
<name>A0A7S3VCK0_9STRA</name>
<organism evidence="4">
    <name type="scientific">Chaetoceros debilis</name>
    <dbReference type="NCBI Taxonomy" id="122233"/>
    <lineage>
        <taxon>Eukaryota</taxon>
        <taxon>Sar</taxon>
        <taxon>Stramenopiles</taxon>
        <taxon>Ochrophyta</taxon>
        <taxon>Bacillariophyta</taxon>
        <taxon>Coscinodiscophyceae</taxon>
        <taxon>Chaetocerotophycidae</taxon>
        <taxon>Chaetocerotales</taxon>
        <taxon>Chaetocerotaceae</taxon>
        <taxon>Chaetoceros</taxon>
    </lineage>
</organism>
<feature type="compositionally biased region" description="Acidic residues" evidence="2">
    <location>
        <begin position="1287"/>
        <end position="1307"/>
    </location>
</feature>
<feature type="region of interest" description="Disordered" evidence="2">
    <location>
        <begin position="1253"/>
        <end position="1307"/>
    </location>
</feature>
<feature type="compositionally biased region" description="Acidic residues" evidence="2">
    <location>
        <begin position="398"/>
        <end position="465"/>
    </location>
</feature>
<dbReference type="SMART" id="SM00751">
    <property type="entry name" value="BSD"/>
    <property type="match status" value="1"/>
</dbReference>
<feature type="compositionally biased region" description="Polar residues" evidence="2">
    <location>
        <begin position="500"/>
        <end position="521"/>
    </location>
</feature>
<sequence>MWSALRSDFKEFATSIASDTTAVVENIESKLVVQEDDVSTAVMDDGTEFQAESNSNSNVNADAYYGNSQADSSLVMDEDGMVLGGGSGGTGMISDAMDEAHRRQGLEDTYTFPLLKDEVNGVAIVGTKVKSVNGDEHEINEPNNDVDEDKNTDGSETKEADSETAENENDQVTDTPAPTEEGDAVETKDDAFPDFDDFDQEDEDEAEAENDSVSEDDEDEDEDDPAVIEFLNHFDIQSKTDEISTILSKHSDTVGCHFENIVPVQVTYEQFWQRYFFRCDPDRIQKEWDEEDERARLERKVLIDKGKKTVQNLFGGALKAIQGGRGSHEDDEDEEEAGESIYEKYQAEFQEKQRAMMGGGTDSGTDEEEEKEKSSGIGSSLGGLFRGARPPFVMNTVVDDDDDDDDNAEEYVEEEEEDEEEDCDDDDFGWGSDEDDEDLSEEEEGSGDQDDDASDVTDDASEEIVFESTSHFSTPNVDSGEHEKLKQELDATREERDQLQKTVEMQSEQIKATQVSGSSSTDVDEEKEQLKLQIFEKDSELAAMKASFGDHEDDDTHQATVESQQYATELERLQSFLVEKDSEVAALKDSLADNQEDATKDEAIERSTAEIERLQSLLAENEEKLNNLSEGMKNADALVEEEDARDRNLLEEALETISALQNEIEELKSGGEENMDALRSGLEQEVDNLRVDTESYKQMAEELEQASANDKSNLEQAAVTIQTLESELEKAREEKANADQRQEDSVKKDAESSDALRRELEDITSKFEEAANSIQTLKNELEVATAGSTSHTVALESELAAAKSENEDFSVMISSLQSDLETSKALTIQLKHDFAIEDDETSDALSNAFDQLRSLQSELKSEREEAAAHSNEATGLRQNLAKSKSEEATNESVLHEALDTINSLENDLDASKAEIRQLREDLVAAATSGGDEDSANALQHSMETVTTLQSELENFKASETALRKQVEATEFSLDEEVTTYKEKLNEMNLTLDDLRAELDTSKSESANALQDAIENVATLKSELEASKALEARNEAEVAQTSMKKELQKNEEISAATRQTIIDLQEKLEKSTSESVMLQERLDARETTDCMEETKIREELESTKLSMEKREIENERAMSNLEQSLVSLGQDLENSNSNAVMLQESLDTVDSSNKEKLAEKEHALSLALENADALQAEISSLSDVVAEKDKLLEKESLQSDDLENLRQELDTAVTEKSDALNQVTKLQESVISIGEKLKQQKFQFDEEIANVQREVASSISPTPTSSSLSSAVEVEQPSALTNVVEGSSDNEDVGWGDSDDAWSDDEDL</sequence>
<protein>
    <recommendedName>
        <fullName evidence="3">BSD domain-containing protein</fullName>
    </recommendedName>
</protein>
<reference evidence="4" key="1">
    <citation type="submission" date="2021-01" db="EMBL/GenBank/DDBJ databases">
        <authorList>
            <person name="Corre E."/>
            <person name="Pelletier E."/>
            <person name="Niang G."/>
            <person name="Scheremetjew M."/>
            <person name="Finn R."/>
            <person name="Kale V."/>
            <person name="Holt S."/>
            <person name="Cochrane G."/>
            <person name="Meng A."/>
            <person name="Brown T."/>
            <person name="Cohen L."/>
        </authorList>
    </citation>
    <scope>NUCLEOTIDE SEQUENCE</scope>
    <source>
        <strain evidence="4">MM31A-1</strain>
    </source>
</reference>
<feature type="compositionally biased region" description="Polar residues" evidence="2">
    <location>
        <begin position="467"/>
        <end position="477"/>
    </location>
</feature>
<dbReference type="Gene3D" id="1.10.3970.10">
    <property type="entry name" value="BSD domain"/>
    <property type="match status" value="1"/>
</dbReference>
<dbReference type="Pfam" id="PF03909">
    <property type="entry name" value="BSD"/>
    <property type="match status" value="1"/>
</dbReference>
<feature type="region of interest" description="Disordered" evidence="2">
    <location>
        <begin position="354"/>
        <end position="528"/>
    </location>
</feature>
<evidence type="ECO:0000259" key="3">
    <source>
        <dbReference type="PROSITE" id="PS50858"/>
    </source>
</evidence>
<feature type="compositionally biased region" description="Basic and acidic residues" evidence="2">
    <location>
        <begin position="479"/>
        <end position="499"/>
    </location>
</feature>
<feature type="compositionally biased region" description="Polar residues" evidence="2">
    <location>
        <begin position="1277"/>
        <end position="1286"/>
    </location>
</feature>
<keyword evidence="1" id="KW-0175">Coiled coil</keyword>
<proteinExistence type="predicted"/>
<feature type="compositionally biased region" description="Basic and acidic residues" evidence="2">
    <location>
        <begin position="727"/>
        <end position="755"/>
    </location>
</feature>
<dbReference type="InterPro" id="IPR035925">
    <property type="entry name" value="BSD_dom_sf"/>
</dbReference>
<feature type="region of interest" description="Disordered" evidence="2">
    <location>
        <begin position="133"/>
        <end position="223"/>
    </location>
</feature>
<accession>A0A7S3VCK0</accession>
<feature type="region of interest" description="Disordered" evidence="2">
    <location>
        <begin position="725"/>
        <end position="755"/>
    </location>
</feature>
<feature type="compositionally biased region" description="Basic and acidic residues" evidence="2">
    <location>
        <begin position="883"/>
        <end position="892"/>
    </location>
</feature>
<feature type="compositionally biased region" description="Low complexity" evidence="2">
    <location>
        <begin position="1256"/>
        <end position="1269"/>
    </location>
</feature>
<feature type="compositionally biased region" description="Acidic residues" evidence="2">
    <location>
        <begin position="162"/>
        <end position="171"/>
    </location>
</feature>
<feature type="coiled-coil region" evidence="1">
    <location>
        <begin position="977"/>
        <end position="1029"/>
    </location>
</feature>
<gene>
    <name evidence="4" type="ORF">CDEB00056_LOCUS15850</name>
</gene>
<feature type="coiled-coil region" evidence="1">
    <location>
        <begin position="1117"/>
        <end position="1221"/>
    </location>
</feature>
<feature type="compositionally biased region" description="Acidic residues" evidence="2">
    <location>
        <begin position="192"/>
        <end position="223"/>
    </location>
</feature>
<dbReference type="EMBL" id="HBIO01020578">
    <property type="protein sequence ID" value="CAE0470997.1"/>
    <property type="molecule type" value="Transcribed_RNA"/>
</dbReference>
<evidence type="ECO:0000256" key="1">
    <source>
        <dbReference type="SAM" id="Coils"/>
    </source>
</evidence>
<evidence type="ECO:0000313" key="4">
    <source>
        <dbReference type="EMBL" id="CAE0470997.1"/>
    </source>
</evidence>
<dbReference type="PANTHER" id="PTHR45615">
    <property type="entry name" value="MYOSIN HEAVY CHAIN, NON-MUSCLE"/>
    <property type="match status" value="1"/>
</dbReference>
<feature type="compositionally biased region" description="Basic and acidic residues" evidence="2">
    <location>
        <begin position="149"/>
        <end position="161"/>
    </location>
</feature>
<dbReference type="SUPFAM" id="SSF140383">
    <property type="entry name" value="BSD domain-like"/>
    <property type="match status" value="1"/>
</dbReference>
<dbReference type="PROSITE" id="PS50858">
    <property type="entry name" value="BSD"/>
    <property type="match status" value="1"/>
</dbReference>
<feature type="domain" description="BSD" evidence="3">
    <location>
        <begin position="230"/>
        <end position="283"/>
    </location>
</feature>
<feature type="compositionally biased region" description="Polar residues" evidence="2">
    <location>
        <begin position="871"/>
        <end position="882"/>
    </location>
</feature>
<feature type="region of interest" description="Disordered" evidence="2">
    <location>
        <begin position="860"/>
        <end position="892"/>
    </location>
</feature>
<dbReference type="PANTHER" id="PTHR45615:SF80">
    <property type="entry name" value="GRIP DOMAIN-CONTAINING PROTEIN"/>
    <property type="match status" value="1"/>
</dbReference>
<dbReference type="InterPro" id="IPR005607">
    <property type="entry name" value="BSD_dom"/>
</dbReference>